<sequence length="237" mass="26781">MIIVVSSWAILFSHPADYTPVCTTELARLTELQSQFKKRNVKLIALSCDTVDSHKGWSKDIESITKSEECHIEFPIISDHSRDLAIKLKMLDPVEKDAAGMPLTCRAADGRAVEVNLFLKKDEKKNAYSIYNILYNEKYYECSWPVQVFVIGPDKTLKLSILYPATTGRNFDEILRAVDSLQLTTCKKVATPVNWKPGDEVIVVPSVKDEELPALFPQGVKQHTLPSGKNYLRYTKC</sequence>
<feature type="domain" description="Thioredoxin" evidence="6">
    <location>
        <begin position="1"/>
        <end position="183"/>
    </location>
</feature>
<dbReference type="PIRSF" id="PIRSF000239">
    <property type="entry name" value="AHPC"/>
    <property type="match status" value="1"/>
</dbReference>
<evidence type="ECO:0000313" key="7">
    <source>
        <dbReference type="EMBL" id="UYV62179.1"/>
    </source>
</evidence>
<protein>
    <submittedName>
        <fullName evidence="7">PRDX6</fullName>
    </submittedName>
</protein>
<evidence type="ECO:0000259" key="6">
    <source>
        <dbReference type="PROSITE" id="PS51352"/>
    </source>
</evidence>
<dbReference type="InterPro" id="IPR000866">
    <property type="entry name" value="AhpC/TSA"/>
</dbReference>
<evidence type="ECO:0000256" key="2">
    <source>
        <dbReference type="ARBA" id="ARBA00022862"/>
    </source>
</evidence>
<organism evidence="7 8">
    <name type="scientific">Cordylochernes scorpioides</name>
    <dbReference type="NCBI Taxonomy" id="51811"/>
    <lineage>
        <taxon>Eukaryota</taxon>
        <taxon>Metazoa</taxon>
        <taxon>Ecdysozoa</taxon>
        <taxon>Arthropoda</taxon>
        <taxon>Chelicerata</taxon>
        <taxon>Arachnida</taxon>
        <taxon>Pseudoscorpiones</taxon>
        <taxon>Cheliferoidea</taxon>
        <taxon>Chernetidae</taxon>
        <taxon>Cordylochernes</taxon>
    </lineage>
</organism>
<dbReference type="InterPro" id="IPR019479">
    <property type="entry name" value="Peroxiredoxin_C"/>
</dbReference>
<evidence type="ECO:0000256" key="4">
    <source>
        <dbReference type="PIRNR" id="PIRNR000239"/>
    </source>
</evidence>
<evidence type="ECO:0000256" key="1">
    <source>
        <dbReference type="ARBA" id="ARBA00022559"/>
    </source>
</evidence>
<accession>A0ABY6K045</accession>
<comment type="similarity">
    <text evidence="4">Belongs to the peroxiredoxin family.</text>
</comment>
<gene>
    <name evidence="7" type="ORF">LAZ67_1008127</name>
</gene>
<keyword evidence="2 4" id="KW-0049">Antioxidant</keyword>
<dbReference type="SUPFAM" id="SSF52833">
    <property type="entry name" value="Thioredoxin-like"/>
    <property type="match status" value="1"/>
</dbReference>
<dbReference type="PROSITE" id="PS51352">
    <property type="entry name" value="THIOREDOXIN_2"/>
    <property type="match status" value="1"/>
</dbReference>
<dbReference type="InterPro" id="IPR036249">
    <property type="entry name" value="Thioredoxin-like_sf"/>
</dbReference>
<keyword evidence="1 4" id="KW-0575">Peroxidase</keyword>
<reference evidence="7 8" key="1">
    <citation type="submission" date="2022-01" db="EMBL/GenBank/DDBJ databases">
        <title>A chromosomal length assembly of Cordylochernes scorpioides.</title>
        <authorList>
            <person name="Zeh D."/>
            <person name="Zeh J."/>
        </authorList>
    </citation>
    <scope>NUCLEOTIDE SEQUENCE [LARGE SCALE GENOMIC DNA]</scope>
    <source>
        <strain evidence="7">IN4F17</strain>
        <tissue evidence="7">Whole Body</tissue>
    </source>
</reference>
<dbReference type="Proteomes" id="UP001235939">
    <property type="component" value="Chromosome 01"/>
</dbReference>
<evidence type="ECO:0000256" key="5">
    <source>
        <dbReference type="SAM" id="SignalP"/>
    </source>
</evidence>
<dbReference type="PANTHER" id="PTHR43503">
    <property type="entry name" value="MCG48959-RELATED"/>
    <property type="match status" value="1"/>
</dbReference>
<dbReference type="InterPro" id="IPR024706">
    <property type="entry name" value="Peroxiredoxin_AhpC-typ"/>
</dbReference>
<keyword evidence="3 4" id="KW-0560">Oxidoreductase</keyword>
<evidence type="ECO:0000256" key="3">
    <source>
        <dbReference type="ARBA" id="ARBA00023002"/>
    </source>
</evidence>
<dbReference type="Pfam" id="PF00578">
    <property type="entry name" value="AhpC-TSA"/>
    <property type="match status" value="1"/>
</dbReference>
<keyword evidence="4" id="KW-0676">Redox-active center</keyword>
<comment type="function">
    <text evidence="4">Thiol-specific peroxidase that catalyzes the reduction of hydrogen peroxide and organic hydroperoxides to water and alcohols, respectively.</text>
</comment>
<dbReference type="Pfam" id="PF10417">
    <property type="entry name" value="1-cysPrx_C"/>
    <property type="match status" value="1"/>
</dbReference>
<dbReference type="PANTHER" id="PTHR43503:SF4">
    <property type="entry name" value="PEROXIREDOXIN-6"/>
    <property type="match status" value="1"/>
</dbReference>
<dbReference type="InterPro" id="IPR013766">
    <property type="entry name" value="Thioredoxin_domain"/>
</dbReference>
<dbReference type="EMBL" id="CP092863">
    <property type="protein sequence ID" value="UYV62179.1"/>
    <property type="molecule type" value="Genomic_DNA"/>
</dbReference>
<dbReference type="Gene3D" id="3.40.30.10">
    <property type="entry name" value="Glutaredoxin"/>
    <property type="match status" value="1"/>
</dbReference>
<name>A0ABY6K045_9ARAC</name>
<keyword evidence="5" id="KW-0732">Signal</keyword>
<proteinExistence type="inferred from homology"/>
<feature type="signal peptide" evidence="5">
    <location>
        <begin position="1"/>
        <end position="18"/>
    </location>
</feature>
<feature type="chain" id="PRO_5046800973" evidence="5">
    <location>
        <begin position="19"/>
        <end position="237"/>
    </location>
</feature>
<keyword evidence="8" id="KW-1185">Reference proteome</keyword>
<evidence type="ECO:0000313" key="8">
    <source>
        <dbReference type="Proteomes" id="UP001235939"/>
    </source>
</evidence>
<dbReference type="Gene3D" id="3.30.1020.10">
    <property type="entry name" value="Antioxidant, Horf6, Chain A, domain2"/>
    <property type="match status" value="1"/>
</dbReference>